<evidence type="ECO:0000313" key="1">
    <source>
        <dbReference type="EMBL" id="TPX49440.1"/>
    </source>
</evidence>
<dbReference type="EMBL" id="QEAM01000033">
    <property type="protein sequence ID" value="TPX49440.1"/>
    <property type="molecule type" value="Genomic_DNA"/>
</dbReference>
<reference evidence="1 2" key="1">
    <citation type="journal article" date="2019" name="Sci. Rep.">
        <title>Comparative genomics of chytrid fungi reveal insights into the obligate biotrophic and pathogenic lifestyle of Synchytrium endobioticum.</title>
        <authorList>
            <person name="van de Vossenberg B.T.L.H."/>
            <person name="Warris S."/>
            <person name="Nguyen H.D.T."/>
            <person name="van Gent-Pelzer M.P.E."/>
            <person name="Joly D.L."/>
            <person name="van de Geest H.C."/>
            <person name="Bonants P.J.M."/>
            <person name="Smith D.S."/>
            <person name="Levesque C.A."/>
            <person name="van der Lee T.A.J."/>
        </authorList>
    </citation>
    <scope>NUCLEOTIDE SEQUENCE [LARGE SCALE GENOMIC DNA]</scope>
    <source>
        <strain evidence="1 2">LEV6574</strain>
    </source>
</reference>
<name>A0A507DF13_9FUNG</name>
<feature type="non-terminal residue" evidence="1">
    <location>
        <position position="131"/>
    </location>
</feature>
<evidence type="ECO:0000313" key="2">
    <source>
        <dbReference type="Proteomes" id="UP000320475"/>
    </source>
</evidence>
<dbReference type="Proteomes" id="UP000320475">
    <property type="component" value="Unassembled WGS sequence"/>
</dbReference>
<comment type="caution">
    <text evidence="1">The sequence shown here is derived from an EMBL/GenBank/DDBJ whole genome shotgun (WGS) entry which is preliminary data.</text>
</comment>
<gene>
    <name evidence="1" type="ORF">SeLEV6574_g01439</name>
</gene>
<protein>
    <submittedName>
        <fullName evidence="1">Uncharacterized protein</fullName>
    </submittedName>
</protein>
<dbReference type="AlphaFoldDB" id="A0A507DF13"/>
<accession>A0A507DF13</accession>
<organism evidence="1 2">
    <name type="scientific">Synchytrium endobioticum</name>
    <dbReference type="NCBI Taxonomy" id="286115"/>
    <lineage>
        <taxon>Eukaryota</taxon>
        <taxon>Fungi</taxon>
        <taxon>Fungi incertae sedis</taxon>
        <taxon>Chytridiomycota</taxon>
        <taxon>Chytridiomycota incertae sedis</taxon>
        <taxon>Chytridiomycetes</taxon>
        <taxon>Synchytriales</taxon>
        <taxon>Synchytriaceae</taxon>
        <taxon>Synchytrium</taxon>
    </lineage>
</organism>
<dbReference type="VEuPathDB" id="FungiDB:SeMB42_g01565"/>
<proteinExistence type="predicted"/>
<sequence>MPPVKLSTDFHIRVEPAATDTGASGSRQITVESATKSNGHDIADGLDSFIRNPPFAKDEVRLLDTRWQRIVADSHLSGNELVPFKSDLLLHWKVAPFLMLEDVVAPLTKLANSKAVEEIVDIVAQNAAKYA</sequence>